<proteinExistence type="predicted"/>
<protein>
    <submittedName>
        <fullName evidence="3">Uncharacterized protein</fullName>
    </submittedName>
</protein>
<dbReference type="AlphaFoldDB" id="A0A941B4U0"/>
<dbReference type="Proteomes" id="UP000677413">
    <property type="component" value="Unassembled WGS sequence"/>
</dbReference>
<organism evidence="3 4">
    <name type="scientific">Streptomyces liliiviolaceus</name>
    <dbReference type="NCBI Taxonomy" id="2823109"/>
    <lineage>
        <taxon>Bacteria</taxon>
        <taxon>Bacillati</taxon>
        <taxon>Actinomycetota</taxon>
        <taxon>Actinomycetes</taxon>
        <taxon>Kitasatosporales</taxon>
        <taxon>Streptomycetaceae</taxon>
        <taxon>Streptomyces</taxon>
    </lineage>
</organism>
<dbReference type="RefSeq" id="WP_210881005.1">
    <property type="nucleotide sequence ID" value="NZ_JAGPYQ010000001.1"/>
</dbReference>
<dbReference type="EMBL" id="JAGPYQ010000001">
    <property type="protein sequence ID" value="MBQ0847287.1"/>
    <property type="molecule type" value="Genomic_DNA"/>
</dbReference>
<evidence type="ECO:0000256" key="2">
    <source>
        <dbReference type="SAM" id="SignalP"/>
    </source>
</evidence>
<keyword evidence="2" id="KW-0732">Signal</keyword>
<evidence type="ECO:0000256" key="1">
    <source>
        <dbReference type="SAM" id="MobiDB-lite"/>
    </source>
</evidence>
<feature type="chain" id="PRO_5037601925" evidence="2">
    <location>
        <begin position="28"/>
        <end position="47"/>
    </location>
</feature>
<feature type="region of interest" description="Disordered" evidence="1">
    <location>
        <begin position="28"/>
        <end position="47"/>
    </location>
</feature>
<sequence length="47" mass="4686">MTRTKKILATIVLMLGITAAAASPALADNGMPVAPPDNGMPVAPVTP</sequence>
<gene>
    <name evidence="3" type="ORF">J8N05_03490</name>
</gene>
<evidence type="ECO:0000313" key="3">
    <source>
        <dbReference type="EMBL" id="MBQ0847287.1"/>
    </source>
</evidence>
<evidence type="ECO:0000313" key="4">
    <source>
        <dbReference type="Proteomes" id="UP000677413"/>
    </source>
</evidence>
<keyword evidence="4" id="KW-1185">Reference proteome</keyword>
<comment type="caution">
    <text evidence="3">The sequence shown here is derived from an EMBL/GenBank/DDBJ whole genome shotgun (WGS) entry which is preliminary data.</text>
</comment>
<reference evidence="3 4" key="1">
    <citation type="submission" date="2021-04" db="EMBL/GenBank/DDBJ databases">
        <authorList>
            <person name="Tang X."/>
            <person name="Zhou X."/>
            <person name="Chen X."/>
            <person name="Cernava T."/>
            <person name="Zhang C."/>
        </authorList>
    </citation>
    <scope>NUCLEOTIDE SEQUENCE [LARGE SCALE GENOMIC DNA]</scope>
    <source>
        <strain evidence="3 4">BH-SS-21</strain>
    </source>
</reference>
<feature type="signal peptide" evidence="2">
    <location>
        <begin position="1"/>
        <end position="27"/>
    </location>
</feature>
<accession>A0A941B4U0</accession>
<name>A0A941B4U0_9ACTN</name>